<dbReference type="KEGG" id="pmrn:116957709"/>
<dbReference type="GO" id="GO:0046983">
    <property type="term" value="F:protein dimerization activity"/>
    <property type="evidence" value="ECO:0007669"/>
    <property type="project" value="InterPro"/>
</dbReference>
<dbReference type="GO" id="GO:0003677">
    <property type="term" value="F:DNA binding"/>
    <property type="evidence" value="ECO:0007669"/>
    <property type="project" value="InterPro"/>
</dbReference>
<evidence type="ECO:0000256" key="4">
    <source>
        <dbReference type="ARBA" id="ARBA00023163"/>
    </source>
</evidence>
<evidence type="ECO:0000256" key="1">
    <source>
        <dbReference type="ARBA" id="ARBA00004123"/>
    </source>
</evidence>
<dbReference type="Pfam" id="PF00010">
    <property type="entry name" value="HLH"/>
    <property type="match status" value="1"/>
</dbReference>
<evidence type="ECO:0000256" key="6">
    <source>
        <dbReference type="SAM" id="MobiDB-lite"/>
    </source>
</evidence>
<keyword evidence="2" id="KW-0678">Repressor</keyword>
<keyword evidence="3" id="KW-0805">Transcription regulation</keyword>
<dbReference type="InterPro" id="IPR050370">
    <property type="entry name" value="HES_HEY"/>
</dbReference>
<dbReference type="GO" id="GO:0006355">
    <property type="term" value="P:regulation of DNA-templated transcription"/>
    <property type="evidence" value="ECO:0007669"/>
    <property type="project" value="InterPro"/>
</dbReference>
<evidence type="ECO:0000313" key="8">
    <source>
        <dbReference type="Proteomes" id="UP001318040"/>
    </source>
</evidence>
<comment type="subcellular location">
    <subcellularLocation>
        <location evidence="1">Nucleus</location>
    </subcellularLocation>
</comment>
<organism evidence="8 9">
    <name type="scientific">Petromyzon marinus</name>
    <name type="common">Sea lamprey</name>
    <dbReference type="NCBI Taxonomy" id="7757"/>
    <lineage>
        <taxon>Eukaryota</taxon>
        <taxon>Metazoa</taxon>
        <taxon>Chordata</taxon>
        <taxon>Craniata</taxon>
        <taxon>Vertebrata</taxon>
        <taxon>Cyclostomata</taxon>
        <taxon>Hyperoartia</taxon>
        <taxon>Petromyzontiformes</taxon>
        <taxon>Petromyzontidae</taxon>
        <taxon>Petromyzon</taxon>
    </lineage>
</organism>
<dbReference type="PROSITE" id="PS50888">
    <property type="entry name" value="BHLH"/>
    <property type="match status" value="1"/>
</dbReference>
<dbReference type="Proteomes" id="UP001318040">
    <property type="component" value="Chromosome 3"/>
</dbReference>
<dbReference type="InterPro" id="IPR003650">
    <property type="entry name" value="Orange_dom"/>
</dbReference>
<dbReference type="SUPFAM" id="SSF158457">
    <property type="entry name" value="Orange domain-like"/>
    <property type="match status" value="1"/>
</dbReference>
<dbReference type="InterPro" id="IPR011598">
    <property type="entry name" value="bHLH_dom"/>
</dbReference>
<keyword evidence="5" id="KW-0539">Nucleus</keyword>
<sequence length="287" mass="30770">MKAVYEAGRCPVDCQLKVGAAHRSSGSMRSRTGHPQSRCLSPSGAFQAIARKKRRGVIEKRRRDRINNCLSELHHLLQPTAFLQQQQQQASGAGVTMQERGKLEKAEILQMTVDHLKELHSCGAAAGGYLHDASLALDFYRSMGFRECLGEVARYLSVTSPASGGDPACEHPLRSRLIAHLHGLASRLPCAGPAVPPCMSGTPSSSASSFSSSRAHSSSTPSSSSMAPPLHCWGLMLLPQGLPWVSPVAPTELHPHAAPHGHVPTPQQQQQQLLLLPGEAALKHFAS</sequence>
<evidence type="ECO:0000256" key="2">
    <source>
        <dbReference type="ARBA" id="ARBA00022491"/>
    </source>
</evidence>
<dbReference type="Pfam" id="PF07527">
    <property type="entry name" value="Hairy_orange"/>
    <property type="match status" value="1"/>
</dbReference>
<dbReference type="GO" id="GO:0005634">
    <property type="term" value="C:nucleus"/>
    <property type="evidence" value="ECO:0007669"/>
    <property type="project" value="UniProtKB-SubCell"/>
</dbReference>
<feature type="region of interest" description="Disordered" evidence="6">
    <location>
        <begin position="201"/>
        <end position="225"/>
    </location>
</feature>
<dbReference type="AlphaFoldDB" id="A0AAJ7UJF0"/>
<evidence type="ECO:0000256" key="3">
    <source>
        <dbReference type="ARBA" id="ARBA00023015"/>
    </source>
</evidence>
<feature type="domain" description="BHLH" evidence="7">
    <location>
        <begin position="50"/>
        <end position="119"/>
    </location>
</feature>
<dbReference type="PANTHER" id="PTHR10985">
    <property type="entry name" value="BASIC HELIX-LOOP-HELIX TRANSCRIPTION FACTOR, HES-RELATED"/>
    <property type="match status" value="1"/>
</dbReference>
<proteinExistence type="predicted"/>
<reference evidence="9" key="1">
    <citation type="submission" date="2025-08" db="UniProtKB">
        <authorList>
            <consortium name="RefSeq"/>
        </authorList>
    </citation>
    <scope>IDENTIFICATION</scope>
    <source>
        <tissue evidence="9">Sperm</tissue>
    </source>
</reference>
<evidence type="ECO:0000259" key="7">
    <source>
        <dbReference type="PROSITE" id="PS50888"/>
    </source>
</evidence>
<protein>
    <submittedName>
        <fullName evidence="9">Hairy/enhancer-of-split related with YRPW motif protein 1-like isoform X1</fullName>
    </submittedName>
</protein>
<gene>
    <name evidence="9" type="primary">LOC116957709</name>
</gene>
<dbReference type="SUPFAM" id="SSF47459">
    <property type="entry name" value="HLH, helix-loop-helix DNA-binding domain"/>
    <property type="match status" value="1"/>
</dbReference>
<dbReference type="SMART" id="SM00511">
    <property type="entry name" value="ORANGE"/>
    <property type="match status" value="1"/>
</dbReference>
<evidence type="ECO:0000313" key="9">
    <source>
        <dbReference type="RefSeq" id="XP_032835922.1"/>
    </source>
</evidence>
<keyword evidence="4" id="KW-0804">Transcription</keyword>
<keyword evidence="8" id="KW-1185">Reference proteome</keyword>
<dbReference type="InterPro" id="IPR036638">
    <property type="entry name" value="HLH_DNA-bd_sf"/>
</dbReference>
<dbReference type="Gene3D" id="6.10.250.980">
    <property type="match status" value="1"/>
</dbReference>
<dbReference type="RefSeq" id="XP_032835922.1">
    <property type="nucleotide sequence ID" value="XM_032980031.1"/>
</dbReference>
<evidence type="ECO:0000256" key="5">
    <source>
        <dbReference type="ARBA" id="ARBA00023242"/>
    </source>
</evidence>
<name>A0AAJ7UJF0_PETMA</name>
<accession>A0AAJ7UJF0</accession>
<dbReference type="SMART" id="SM00353">
    <property type="entry name" value="HLH"/>
    <property type="match status" value="1"/>
</dbReference>
<dbReference type="Gene3D" id="4.10.280.10">
    <property type="entry name" value="Helix-loop-helix DNA-binding domain"/>
    <property type="match status" value="1"/>
</dbReference>